<dbReference type="EMBL" id="CAACVR010000002">
    <property type="protein sequence ID" value="VEU20114.1"/>
    <property type="molecule type" value="Genomic_DNA"/>
</dbReference>
<dbReference type="OrthoDB" id="420884at2759"/>
<dbReference type="GO" id="GO:0005737">
    <property type="term" value="C:cytoplasm"/>
    <property type="evidence" value="ECO:0007669"/>
    <property type="project" value="UniProtKB-ARBA"/>
</dbReference>
<sequence>MRFCPHRDESLQYSFEKIDSDYDSLTEDEFLDEEESGASSQTTVRGEDKEVEEMGKFLDGMKLNDRFRLITEMTEVSNELRTERVVPKLLEGKEGEDKGKKEGQRKEEENEEEEIDLARDGMKHGGLVPGRIYQEGYDAIKGMISRRIRKKANQVEELIREEEERKTREEERRRREEEERKRKEEEERKRKEEVERKKKEEEIRLETERKNKEEEMRRKIEESRLAKKKAEEEAKKKEEARAKGTTDFVKVEREFLGYKKIIEEIKKNIVEPMKEDKELKKIVGAQKRKINAKFGQLTRSRSQLERITRELQGLIAETKSNESAYKWILNFVAKAIIHQAEAEVGVKPYAGVPLGCLSLDLLLLFPDLKYYLMARFVKKCPMLIGYSCSIDTEEGRVRMGWRRADDNRWEDEARYCERLGGICTLYSVITRLQISQSYLGYTAQTEHPLPISRSWIMLSRLLNTPLKLVSNIHFVIAGSWWDACGSKFLEAYGKQAEKLMQLLWNNWTSAVSEKRYPGAARLRLLGEDWRGGKLEGLKGMEN</sequence>
<evidence type="ECO:0000256" key="7">
    <source>
        <dbReference type="ARBA" id="ARBA00022927"/>
    </source>
</evidence>
<dbReference type="FunFam" id="1.25.40.510:FF:000003">
    <property type="entry name" value="Nucleoporin GLE1"/>
    <property type="match status" value="1"/>
</dbReference>
<keyword evidence="9" id="KW-0175">Coiled coil</keyword>
<evidence type="ECO:0000256" key="11">
    <source>
        <dbReference type="ARBA" id="ARBA00023136"/>
    </source>
</evidence>
<organism evidence="18 19">
    <name type="scientific">Brettanomyces naardenensis</name>
    <name type="common">Yeast</name>
    <dbReference type="NCBI Taxonomy" id="13370"/>
    <lineage>
        <taxon>Eukaryota</taxon>
        <taxon>Fungi</taxon>
        <taxon>Dikarya</taxon>
        <taxon>Ascomycota</taxon>
        <taxon>Saccharomycotina</taxon>
        <taxon>Pichiomycetes</taxon>
        <taxon>Pichiales</taxon>
        <taxon>Pichiaceae</taxon>
        <taxon>Brettanomyces</taxon>
    </lineage>
</organism>
<dbReference type="Gene3D" id="1.25.40.510">
    <property type="entry name" value="GLE1-like"/>
    <property type="match status" value="1"/>
</dbReference>
<dbReference type="GO" id="GO:0000822">
    <property type="term" value="F:inositol hexakisphosphate binding"/>
    <property type="evidence" value="ECO:0007669"/>
    <property type="project" value="TreeGrafter"/>
</dbReference>
<dbReference type="AlphaFoldDB" id="A0A448YGN3"/>
<evidence type="ECO:0000256" key="1">
    <source>
        <dbReference type="ARBA" id="ARBA00004335"/>
    </source>
</evidence>
<comment type="similarity">
    <text evidence="4">Belongs to the GLE1 family.</text>
</comment>
<dbReference type="InParanoid" id="A0A448YGN3"/>
<comment type="subcellular location">
    <subcellularLocation>
        <location evidence="1">Nucleus membrane</location>
        <topology evidence="1">Peripheral membrane protein</topology>
        <orientation evidence="1">Cytoplasmic side</orientation>
    </subcellularLocation>
    <subcellularLocation>
        <location evidence="3">Nucleus membrane</location>
        <topology evidence="3">Peripheral membrane protein</topology>
        <orientation evidence="3">Nucleoplasmic side</orientation>
    </subcellularLocation>
    <subcellularLocation>
        <location evidence="2">Nucleus</location>
        <location evidence="2">Nuclear pore complex</location>
    </subcellularLocation>
</comment>
<dbReference type="PANTHER" id="PTHR12960:SF0">
    <property type="entry name" value="MRNA EXPORT FACTOR GLE1"/>
    <property type="match status" value="1"/>
</dbReference>
<evidence type="ECO:0000256" key="6">
    <source>
        <dbReference type="ARBA" id="ARBA00022816"/>
    </source>
</evidence>
<feature type="region of interest" description="Disordered" evidence="17">
    <location>
        <begin position="151"/>
        <end position="237"/>
    </location>
</feature>
<dbReference type="PANTHER" id="PTHR12960">
    <property type="entry name" value="GLE-1-RELATED"/>
    <property type="match status" value="1"/>
</dbReference>
<dbReference type="Proteomes" id="UP000290900">
    <property type="component" value="Unassembled WGS sequence"/>
</dbReference>
<evidence type="ECO:0000256" key="3">
    <source>
        <dbReference type="ARBA" id="ARBA00004620"/>
    </source>
</evidence>
<evidence type="ECO:0000313" key="19">
    <source>
        <dbReference type="Proteomes" id="UP000290900"/>
    </source>
</evidence>
<accession>A0A448YGN3</accession>
<dbReference type="InterPro" id="IPR038506">
    <property type="entry name" value="GLE1-like_sf"/>
</dbReference>
<protein>
    <recommendedName>
        <fullName evidence="13">mRNA export factor GLE1</fullName>
    </recommendedName>
    <alternativeName>
        <fullName evidence="15">Nuclear pore protein GLE1</fullName>
    </alternativeName>
    <alternativeName>
        <fullName evidence="14">Nucleoporin GLE1</fullName>
    </alternativeName>
    <alternativeName>
        <fullName evidence="16">RNA export factor GLE1</fullName>
    </alternativeName>
</protein>
<name>A0A448YGN3_BRENA</name>
<evidence type="ECO:0000256" key="14">
    <source>
        <dbReference type="ARBA" id="ARBA00029983"/>
    </source>
</evidence>
<dbReference type="GO" id="GO:0044614">
    <property type="term" value="C:nuclear pore cytoplasmic filaments"/>
    <property type="evidence" value="ECO:0007669"/>
    <property type="project" value="TreeGrafter"/>
</dbReference>
<gene>
    <name evidence="18" type="ORF">BRENAR_LOCUS849</name>
</gene>
<feature type="compositionally biased region" description="Basic and acidic residues" evidence="17">
    <location>
        <begin position="80"/>
        <end position="108"/>
    </location>
</feature>
<evidence type="ECO:0000256" key="8">
    <source>
        <dbReference type="ARBA" id="ARBA00023010"/>
    </source>
</evidence>
<evidence type="ECO:0000256" key="13">
    <source>
        <dbReference type="ARBA" id="ARBA00026227"/>
    </source>
</evidence>
<dbReference type="GO" id="GO:0016973">
    <property type="term" value="P:poly(A)+ mRNA export from nucleus"/>
    <property type="evidence" value="ECO:0007669"/>
    <property type="project" value="InterPro"/>
</dbReference>
<keyword evidence="5" id="KW-0813">Transport</keyword>
<dbReference type="InterPro" id="IPR012476">
    <property type="entry name" value="GLE1"/>
</dbReference>
<dbReference type="GO" id="GO:0005543">
    <property type="term" value="F:phospholipid binding"/>
    <property type="evidence" value="ECO:0007669"/>
    <property type="project" value="TreeGrafter"/>
</dbReference>
<feature type="compositionally biased region" description="Acidic residues" evidence="17">
    <location>
        <begin position="24"/>
        <end position="36"/>
    </location>
</feature>
<evidence type="ECO:0000256" key="15">
    <source>
        <dbReference type="ARBA" id="ARBA00075092"/>
    </source>
</evidence>
<dbReference type="STRING" id="13370.A0A448YGN3"/>
<evidence type="ECO:0000313" key="18">
    <source>
        <dbReference type="EMBL" id="VEU20114.1"/>
    </source>
</evidence>
<keyword evidence="19" id="KW-1185">Reference proteome</keyword>
<dbReference type="GO" id="GO:0031965">
    <property type="term" value="C:nuclear membrane"/>
    <property type="evidence" value="ECO:0007669"/>
    <property type="project" value="UniProtKB-SubCell"/>
</dbReference>
<keyword evidence="11" id="KW-0472">Membrane</keyword>
<feature type="region of interest" description="Disordered" evidence="17">
    <location>
        <begin position="80"/>
        <end position="129"/>
    </location>
</feature>
<keyword evidence="10" id="KW-0906">Nuclear pore complex</keyword>
<evidence type="ECO:0000256" key="9">
    <source>
        <dbReference type="ARBA" id="ARBA00023054"/>
    </source>
</evidence>
<feature type="region of interest" description="Disordered" evidence="17">
    <location>
        <begin position="24"/>
        <end position="55"/>
    </location>
</feature>
<proteinExistence type="inferred from homology"/>
<dbReference type="FunCoup" id="A0A448YGN3">
    <property type="interactions" value="126"/>
</dbReference>
<keyword evidence="7" id="KW-0653">Protein transport</keyword>
<evidence type="ECO:0000256" key="4">
    <source>
        <dbReference type="ARBA" id="ARBA00011056"/>
    </source>
</evidence>
<dbReference type="GO" id="GO:0015031">
    <property type="term" value="P:protein transport"/>
    <property type="evidence" value="ECO:0007669"/>
    <property type="project" value="UniProtKB-KW"/>
</dbReference>
<evidence type="ECO:0000256" key="10">
    <source>
        <dbReference type="ARBA" id="ARBA00023132"/>
    </source>
</evidence>
<dbReference type="GO" id="GO:0031369">
    <property type="term" value="F:translation initiation factor binding"/>
    <property type="evidence" value="ECO:0007669"/>
    <property type="project" value="TreeGrafter"/>
</dbReference>
<evidence type="ECO:0000256" key="12">
    <source>
        <dbReference type="ARBA" id="ARBA00023242"/>
    </source>
</evidence>
<feature type="compositionally biased region" description="Basic and acidic residues" evidence="17">
    <location>
        <begin position="153"/>
        <end position="237"/>
    </location>
</feature>
<feature type="compositionally biased region" description="Basic and acidic residues" evidence="17">
    <location>
        <begin position="45"/>
        <end position="55"/>
    </location>
</feature>
<reference evidence="18 19" key="1">
    <citation type="submission" date="2018-12" db="EMBL/GenBank/DDBJ databases">
        <authorList>
            <person name="Tiukova I."/>
            <person name="Dainat J."/>
        </authorList>
    </citation>
    <scope>NUCLEOTIDE SEQUENCE [LARGE SCALE GENOMIC DNA]</scope>
</reference>
<dbReference type="Pfam" id="PF07817">
    <property type="entry name" value="GLE1"/>
    <property type="match status" value="1"/>
</dbReference>
<keyword evidence="6" id="KW-0509">mRNA transport</keyword>
<keyword evidence="8" id="KW-0811">Translocation</keyword>
<evidence type="ECO:0000256" key="5">
    <source>
        <dbReference type="ARBA" id="ARBA00022448"/>
    </source>
</evidence>
<evidence type="ECO:0000256" key="16">
    <source>
        <dbReference type="ARBA" id="ARBA00075681"/>
    </source>
</evidence>
<evidence type="ECO:0000256" key="2">
    <source>
        <dbReference type="ARBA" id="ARBA00004567"/>
    </source>
</evidence>
<keyword evidence="12" id="KW-0539">Nucleus</keyword>
<evidence type="ECO:0000256" key="17">
    <source>
        <dbReference type="SAM" id="MobiDB-lite"/>
    </source>
</evidence>